<accession>A0ABR6X9L6</accession>
<keyword evidence="2" id="KW-1185">Reference proteome</keyword>
<evidence type="ECO:0000313" key="1">
    <source>
        <dbReference type="EMBL" id="MBC3809602.1"/>
    </source>
</evidence>
<proteinExistence type="predicted"/>
<dbReference type="Proteomes" id="UP000648257">
    <property type="component" value="Unassembled WGS sequence"/>
</dbReference>
<protein>
    <submittedName>
        <fullName evidence="1">Uncharacterized protein</fullName>
    </submittedName>
</protein>
<evidence type="ECO:0000313" key="2">
    <source>
        <dbReference type="Proteomes" id="UP000648257"/>
    </source>
</evidence>
<reference evidence="1 2" key="1">
    <citation type="submission" date="2020-08" db="EMBL/GenBank/DDBJ databases">
        <title>Novel species isolated from subtropical streams in China.</title>
        <authorList>
            <person name="Lu H."/>
        </authorList>
    </citation>
    <scope>NUCLEOTIDE SEQUENCE [LARGE SCALE GENOMIC DNA]</scope>
    <source>
        <strain evidence="1 2">KACC 16656</strain>
    </source>
</reference>
<sequence>MNKKIIDWDDYDGTNGSSLASYHNDLLTFELWGGAAVRNERPVMPILASLHQ</sequence>
<gene>
    <name evidence="1" type="ORF">H8K52_19860</name>
</gene>
<organism evidence="1 2">
    <name type="scientific">Undibacterium seohonense</name>
    <dbReference type="NCBI Taxonomy" id="1344950"/>
    <lineage>
        <taxon>Bacteria</taxon>
        <taxon>Pseudomonadati</taxon>
        <taxon>Pseudomonadota</taxon>
        <taxon>Betaproteobacteria</taxon>
        <taxon>Burkholderiales</taxon>
        <taxon>Oxalobacteraceae</taxon>
        <taxon>Undibacterium</taxon>
    </lineage>
</organism>
<name>A0ABR6X9L6_9BURK</name>
<comment type="caution">
    <text evidence="1">The sequence shown here is derived from an EMBL/GenBank/DDBJ whole genome shotgun (WGS) entry which is preliminary data.</text>
</comment>
<dbReference type="EMBL" id="JACOFW010000040">
    <property type="protein sequence ID" value="MBC3809602.1"/>
    <property type="molecule type" value="Genomic_DNA"/>
</dbReference>